<dbReference type="EC" id="2.1.1.-" evidence="5"/>
<dbReference type="InterPro" id="IPR025784">
    <property type="entry name" value="EFM7"/>
</dbReference>
<name>A0A8K0W345_9PLEO</name>
<evidence type="ECO:0000313" key="6">
    <source>
        <dbReference type="EMBL" id="KAH7092105.1"/>
    </source>
</evidence>
<reference evidence="6" key="1">
    <citation type="journal article" date="2021" name="Nat. Commun.">
        <title>Genetic determinants of endophytism in the Arabidopsis root mycobiome.</title>
        <authorList>
            <person name="Mesny F."/>
            <person name="Miyauchi S."/>
            <person name="Thiergart T."/>
            <person name="Pickel B."/>
            <person name="Atanasova L."/>
            <person name="Karlsson M."/>
            <person name="Huettel B."/>
            <person name="Barry K.W."/>
            <person name="Haridas S."/>
            <person name="Chen C."/>
            <person name="Bauer D."/>
            <person name="Andreopoulos W."/>
            <person name="Pangilinan J."/>
            <person name="LaButti K."/>
            <person name="Riley R."/>
            <person name="Lipzen A."/>
            <person name="Clum A."/>
            <person name="Drula E."/>
            <person name="Henrissat B."/>
            <person name="Kohler A."/>
            <person name="Grigoriev I.V."/>
            <person name="Martin F.M."/>
            <person name="Hacquard S."/>
        </authorList>
    </citation>
    <scope>NUCLEOTIDE SEQUENCE</scope>
    <source>
        <strain evidence="6">MPI-SDFR-AT-0120</strain>
    </source>
</reference>
<dbReference type="Pfam" id="PF10294">
    <property type="entry name" value="Methyltransf_16"/>
    <property type="match status" value="1"/>
</dbReference>
<proteinExistence type="inferred from homology"/>
<dbReference type="SUPFAM" id="SSF53335">
    <property type="entry name" value="S-adenosyl-L-methionine-dependent methyltransferases"/>
    <property type="match status" value="1"/>
</dbReference>
<dbReference type="PANTHER" id="PTHR14614:SF10">
    <property type="entry name" value="PROTEIN N-TERMINAL AND LYSINE N-METHYLTRANSFERASE EFM7"/>
    <property type="match status" value="1"/>
</dbReference>
<dbReference type="GO" id="GO:0032259">
    <property type="term" value="P:methylation"/>
    <property type="evidence" value="ECO:0007669"/>
    <property type="project" value="UniProtKB-KW"/>
</dbReference>
<dbReference type="PROSITE" id="PS51560">
    <property type="entry name" value="SAM_MT_NNT1"/>
    <property type="match status" value="1"/>
</dbReference>
<dbReference type="AlphaFoldDB" id="A0A8K0W345"/>
<keyword evidence="7" id="KW-1185">Reference proteome</keyword>
<dbReference type="PANTHER" id="PTHR14614">
    <property type="entry name" value="HEPATOCELLULAR CARCINOMA-ASSOCIATED ANTIGEN"/>
    <property type="match status" value="1"/>
</dbReference>
<feature type="binding site" evidence="5">
    <location>
        <position position="161"/>
    </location>
    <ligand>
        <name>S-adenosyl-L-methionine</name>
        <dbReference type="ChEBI" id="CHEBI:59789"/>
    </ligand>
</feature>
<dbReference type="GO" id="GO:0071885">
    <property type="term" value="F:N-terminal protein N-methyltransferase activity"/>
    <property type="evidence" value="ECO:0007669"/>
    <property type="project" value="UniProtKB-UniRule"/>
</dbReference>
<gene>
    <name evidence="5" type="primary">EFM7</name>
    <name evidence="6" type="ORF">FB567DRAFT_434748</name>
</gene>
<evidence type="ECO:0000256" key="3">
    <source>
        <dbReference type="ARBA" id="ARBA00022679"/>
    </source>
</evidence>
<keyword evidence="3 5" id="KW-0808">Transferase</keyword>
<feature type="binding site" evidence="5">
    <location>
        <position position="104"/>
    </location>
    <ligand>
        <name>S-adenosyl-L-methionine</name>
        <dbReference type="ChEBI" id="CHEBI:59789"/>
    </ligand>
</feature>
<keyword evidence="4 5" id="KW-0949">S-adenosyl-L-methionine</keyword>
<keyword evidence="1 5" id="KW-0963">Cytoplasm</keyword>
<feature type="binding site" evidence="5">
    <location>
        <position position="55"/>
    </location>
    <ligand>
        <name>S-adenosyl-L-methionine</name>
        <dbReference type="ChEBI" id="CHEBI:59789"/>
    </ligand>
</feature>
<dbReference type="Proteomes" id="UP000813461">
    <property type="component" value="Unassembled WGS sequence"/>
</dbReference>
<comment type="subcellular location">
    <subcellularLocation>
        <location evidence="5">Cytoplasm</location>
    </subcellularLocation>
</comment>
<organism evidence="6 7">
    <name type="scientific">Paraphoma chrysanthemicola</name>
    <dbReference type="NCBI Taxonomy" id="798071"/>
    <lineage>
        <taxon>Eukaryota</taxon>
        <taxon>Fungi</taxon>
        <taxon>Dikarya</taxon>
        <taxon>Ascomycota</taxon>
        <taxon>Pezizomycotina</taxon>
        <taxon>Dothideomycetes</taxon>
        <taxon>Pleosporomycetidae</taxon>
        <taxon>Pleosporales</taxon>
        <taxon>Pleosporineae</taxon>
        <taxon>Phaeosphaeriaceae</taxon>
        <taxon>Paraphoma</taxon>
    </lineage>
</organism>
<dbReference type="OrthoDB" id="46564at2759"/>
<protein>
    <recommendedName>
        <fullName evidence="5">Protein N-terminal and lysine N-methyltransferase EFM7</fullName>
        <ecNumber evidence="5">2.1.1.-</ecNumber>
    </recommendedName>
    <alternativeName>
        <fullName evidence="5">Elongation factor methyltransferase 7</fullName>
    </alternativeName>
</protein>
<comment type="function">
    <text evidence="5">S-adenosyl-L-methionine-dependent protein methyltransferase that trimethylates the N-terminal glycine 'Gly-2' of elongation factor 1-alpha, before also catalyzing the mono- and dimethylation of 'Lys-3'.</text>
</comment>
<evidence type="ECO:0000256" key="4">
    <source>
        <dbReference type="ARBA" id="ARBA00022691"/>
    </source>
</evidence>
<dbReference type="HAMAP" id="MF_03223">
    <property type="entry name" value="Methyltr_EFM7"/>
    <property type="match status" value="1"/>
</dbReference>
<feature type="binding site" evidence="5">
    <location>
        <position position="137"/>
    </location>
    <ligand>
        <name>S-adenosyl-L-methionine</name>
        <dbReference type="ChEBI" id="CHEBI:59789"/>
    </ligand>
</feature>
<accession>A0A8K0W345</accession>
<dbReference type="GO" id="GO:0016279">
    <property type="term" value="F:protein-lysine N-methyltransferase activity"/>
    <property type="evidence" value="ECO:0007669"/>
    <property type="project" value="UniProtKB-UniRule"/>
</dbReference>
<dbReference type="InterPro" id="IPR029063">
    <property type="entry name" value="SAM-dependent_MTases_sf"/>
</dbReference>
<evidence type="ECO:0000256" key="5">
    <source>
        <dbReference type="HAMAP-Rule" id="MF_03223"/>
    </source>
</evidence>
<sequence>MTSEADEEGIDLFQEPDDFYEPEKQPSFASHQLLSGQQVTVRLVGHNPLWGHHLWNAGITTSTYFESHASSLISNRTILELGAGAGLPSLVCALSGAGTVVVTDYPDADLIDNLRYNITHCELLPATPNIVAEGYLWGAPVDDVVKHLPAGEEGFDVLILADLLFNHSEHGKLIKTVEMTLKKTSEARAYVFFTPYRPWLLEKDLAFFDLAREKGFVVEKTFEKVMDKVMFEEDPGDELLRRTVYGYELSWGKK</sequence>
<evidence type="ECO:0000256" key="1">
    <source>
        <dbReference type="ARBA" id="ARBA00022490"/>
    </source>
</evidence>
<keyword evidence="2 5" id="KW-0489">Methyltransferase</keyword>
<comment type="caution">
    <text evidence="6">The sequence shown here is derived from an EMBL/GenBank/DDBJ whole genome shotgun (WGS) entry which is preliminary data.</text>
</comment>
<comment type="similarity">
    <text evidence="5">Belongs to the class I-like SAM-binding methyltransferase superfamily. EFM7 family.</text>
</comment>
<evidence type="ECO:0000313" key="7">
    <source>
        <dbReference type="Proteomes" id="UP000813461"/>
    </source>
</evidence>
<dbReference type="Gene3D" id="3.40.50.150">
    <property type="entry name" value="Vaccinia Virus protein VP39"/>
    <property type="match status" value="1"/>
</dbReference>
<evidence type="ECO:0000256" key="2">
    <source>
        <dbReference type="ARBA" id="ARBA00022603"/>
    </source>
</evidence>
<dbReference type="InterPro" id="IPR019410">
    <property type="entry name" value="Methyltransf_16"/>
</dbReference>
<dbReference type="EMBL" id="JAGMVJ010000003">
    <property type="protein sequence ID" value="KAH7092105.1"/>
    <property type="molecule type" value="Genomic_DNA"/>
</dbReference>
<dbReference type="CDD" id="cd02440">
    <property type="entry name" value="AdoMet_MTases"/>
    <property type="match status" value="1"/>
</dbReference>
<dbReference type="GO" id="GO:0005737">
    <property type="term" value="C:cytoplasm"/>
    <property type="evidence" value="ECO:0007669"/>
    <property type="project" value="UniProtKB-SubCell"/>
</dbReference>
<feature type="binding site" evidence="5">
    <location>
        <begin position="82"/>
        <end position="84"/>
    </location>
    <ligand>
        <name>S-adenosyl-L-methionine</name>
        <dbReference type="ChEBI" id="CHEBI:59789"/>
    </ligand>
</feature>